<reference evidence="1 2" key="1">
    <citation type="submission" date="2022-05" db="EMBL/GenBank/DDBJ databases">
        <authorList>
            <consortium name="Genoscope - CEA"/>
            <person name="William W."/>
        </authorList>
    </citation>
    <scope>NUCLEOTIDE SEQUENCE [LARGE SCALE GENOMIC DNA]</scope>
</reference>
<gene>
    <name evidence="1" type="ORF">PLOB_00032192</name>
</gene>
<keyword evidence="2" id="KW-1185">Reference proteome</keyword>
<sequence>MATCKTTHRNDCWITRSAREGDPEDKDTLSETWLIKLPLLALASQLDRRMFIYNFIQGKVPDFSTSDKGTKGRLTSRVNINGIRFSERKCYNTSWHRYIRLLGSLTLHSETAVENFMASQAPQTSSEESE</sequence>
<evidence type="ECO:0000313" key="1">
    <source>
        <dbReference type="EMBL" id="CAH3185205.1"/>
    </source>
</evidence>
<evidence type="ECO:0000313" key="2">
    <source>
        <dbReference type="Proteomes" id="UP001159405"/>
    </source>
</evidence>
<dbReference type="EMBL" id="CALNXK010000416">
    <property type="protein sequence ID" value="CAH3185205.1"/>
    <property type="molecule type" value="Genomic_DNA"/>
</dbReference>
<comment type="caution">
    <text evidence="1">The sequence shown here is derived from an EMBL/GenBank/DDBJ whole genome shotgun (WGS) entry which is preliminary data.</text>
</comment>
<name>A0ABN8S4J9_9CNID</name>
<protein>
    <submittedName>
        <fullName evidence="1">Uncharacterized protein</fullName>
    </submittedName>
</protein>
<organism evidence="1 2">
    <name type="scientific">Porites lobata</name>
    <dbReference type="NCBI Taxonomy" id="104759"/>
    <lineage>
        <taxon>Eukaryota</taxon>
        <taxon>Metazoa</taxon>
        <taxon>Cnidaria</taxon>
        <taxon>Anthozoa</taxon>
        <taxon>Hexacorallia</taxon>
        <taxon>Scleractinia</taxon>
        <taxon>Fungiina</taxon>
        <taxon>Poritidae</taxon>
        <taxon>Porites</taxon>
    </lineage>
</organism>
<feature type="non-terminal residue" evidence="1">
    <location>
        <position position="130"/>
    </location>
</feature>
<proteinExistence type="predicted"/>
<accession>A0ABN8S4J9</accession>
<dbReference type="Proteomes" id="UP001159405">
    <property type="component" value="Unassembled WGS sequence"/>
</dbReference>